<evidence type="ECO:0000313" key="13">
    <source>
        <dbReference type="EMBL" id="QOS26177.1"/>
    </source>
</evidence>
<dbReference type="EMBL" id="MT898374">
    <property type="protein sequence ID" value="QOS28476.1"/>
    <property type="molecule type" value="Genomic_DNA"/>
</dbReference>
<dbReference type="EMBL" id="MT898335">
    <property type="protein sequence ID" value="QOS26918.1"/>
    <property type="molecule type" value="Genomic_DNA"/>
</dbReference>
<dbReference type="GO" id="GO:0016779">
    <property type="term" value="F:nucleotidyltransferase activity"/>
    <property type="evidence" value="ECO:0007669"/>
    <property type="project" value="UniProtKB-KW"/>
</dbReference>
<evidence type="ECO:0000313" key="10">
    <source>
        <dbReference type="EMBL" id="QOS20399.1"/>
    </source>
</evidence>
<dbReference type="EMBL" id="MT898248">
    <property type="protein sequence ID" value="QOS23647.1"/>
    <property type="molecule type" value="Genomic_DNA"/>
</dbReference>
<evidence type="ECO:0000256" key="2">
    <source>
        <dbReference type="ARBA" id="ARBA00022695"/>
    </source>
</evidence>
<evidence type="ECO:0000313" key="18">
    <source>
        <dbReference type="EMBL" id="QOS28476.1"/>
    </source>
</evidence>
<dbReference type="EMBL" id="MT898318">
    <property type="protein sequence ID" value="QOS26271.1"/>
    <property type="molecule type" value="Genomic_DNA"/>
</dbReference>
<dbReference type="EMBL" id="MT898171">
    <property type="protein sequence ID" value="QOS20849.1"/>
    <property type="molecule type" value="Genomic_DNA"/>
</dbReference>
<dbReference type="Pfam" id="PF00483">
    <property type="entry name" value="NTP_transferase"/>
    <property type="match status" value="1"/>
</dbReference>
<evidence type="ECO:0000313" key="5">
    <source>
        <dbReference type="EMBL" id="QOS16564.1"/>
    </source>
</evidence>
<evidence type="ECO:0000313" key="14">
    <source>
        <dbReference type="EMBL" id="QOS26271.1"/>
    </source>
</evidence>
<evidence type="ECO:0000313" key="4">
    <source>
        <dbReference type="EMBL" id="QOS15182.1"/>
    </source>
</evidence>
<evidence type="ECO:0000313" key="11">
    <source>
        <dbReference type="EMBL" id="QOS20849.1"/>
    </source>
</evidence>
<dbReference type="AlphaFoldDB" id="A0A7M1VQA2"/>
<sequence length="259" mass="29614">MTKAIILAAGQGTRLRPITNDRPKCLVELKGKSLLERQVKTLNSQGIHDIQVVTGYLSEKIESLGYNTSFNARYKESNMVESLFSAIEFIKNCNEDLIIGYGDIIYDEINLEALMKSESEVSIMIDKEWLALWSLRLDNPLDDAETLVMDNEGYITELGKKPENYAQIQGQYTGLIKVKAGKIKDFISFYEDLDREVLYDNKNFENMYMTSFIQLLINSGWKVKASLVCNGWLEIDSVEDLIIYEKLAETDELNKFISL</sequence>
<dbReference type="PANTHER" id="PTHR43584">
    <property type="entry name" value="NUCLEOTIDYL TRANSFERASE"/>
    <property type="match status" value="1"/>
</dbReference>
<dbReference type="EMBL" id="MT898098">
    <property type="protein sequence ID" value="QOS18159.1"/>
    <property type="molecule type" value="Genomic_DNA"/>
</dbReference>
<dbReference type="SUPFAM" id="SSF53448">
    <property type="entry name" value="Nucleotide-diphospho-sugar transferases"/>
    <property type="match status" value="1"/>
</dbReference>
<evidence type="ECO:0000313" key="9">
    <source>
        <dbReference type="EMBL" id="QOS19382.1"/>
    </source>
</evidence>
<dbReference type="InterPro" id="IPR050065">
    <property type="entry name" value="GlmU-like"/>
</dbReference>
<dbReference type="PANTHER" id="PTHR43584:SF8">
    <property type="entry name" value="N-ACETYLMURAMATE ALPHA-1-PHOSPHATE URIDYLYLTRANSFERASE"/>
    <property type="match status" value="1"/>
</dbReference>
<dbReference type="CDD" id="cd02523">
    <property type="entry name" value="PC_cytidylyltransferase"/>
    <property type="match status" value="1"/>
</dbReference>
<organism evidence="5">
    <name type="scientific">Vibrio parahaemolyticus</name>
    <dbReference type="NCBI Taxonomy" id="670"/>
    <lineage>
        <taxon>Bacteria</taxon>
        <taxon>Pseudomonadati</taxon>
        <taxon>Pseudomonadota</taxon>
        <taxon>Gammaproteobacteria</taxon>
        <taxon>Vibrionales</taxon>
        <taxon>Vibrionaceae</taxon>
        <taxon>Vibrio</taxon>
    </lineage>
</organism>
<proteinExistence type="predicted"/>
<dbReference type="EMBL" id="MT898111">
    <property type="protein sequence ID" value="QOS18624.1"/>
    <property type="molecule type" value="Genomic_DNA"/>
</dbReference>
<keyword evidence="1 5" id="KW-0808">Transferase</keyword>
<dbReference type="EMBL" id="MT898131">
    <property type="protein sequence ID" value="QOS19382.1"/>
    <property type="molecule type" value="Genomic_DNA"/>
</dbReference>
<dbReference type="EMBL" id="MT898315">
    <property type="protein sequence ID" value="QOS26177.1"/>
    <property type="molecule type" value="Genomic_DNA"/>
</dbReference>
<dbReference type="EMBL" id="MT898106">
    <property type="protein sequence ID" value="QOS18452.1"/>
    <property type="molecule type" value="Genomic_DNA"/>
</dbReference>
<dbReference type="RefSeq" id="WP_140362754.1">
    <property type="nucleotide sequence ID" value="NZ_JAEPRY010000004.1"/>
</dbReference>
<dbReference type="InterPro" id="IPR029044">
    <property type="entry name" value="Nucleotide-diphossugar_trans"/>
</dbReference>
<accession>A0A7M1VQA2</accession>
<dbReference type="InterPro" id="IPR005835">
    <property type="entry name" value="NTP_transferase_dom"/>
</dbReference>
<evidence type="ECO:0000313" key="12">
    <source>
        <dbReference type="EMBL" id="QOS23647.1"/>
    </source>
</evidence>
<evidence type="ECO:0000313" key="6">
    <source>
        <dbReference type="EMBL" id="QOS18159.1"/>
    </source>
</evidence>
<evidence type="ECO:0000313" key="8">
    <source>
        <dbReference type="EMBL" id="QOS18624.1"/>
    </source>
</evidence>
<name>A0A7M1VQA2_VIBPH</name>
<reference evidence="5" key="1">
    <citation type="submission" date="2020-08" db="EMBL/GenBank/DDBJ databases">
        <title>Genetic structure, function and evolution of capsule biosynthesis loci in Vibrio parahaemolyticus.</title>
        <authorList>
            <person name="Li L."/>
            <person name="Bian S."/>
        </authorList>
    </citation>
    <scope>NUCLEOTIDE SEQUENCE</scope>
    <source>
        <strain evidence="10">VP344</strain>
        <strain evidence="17">VP379</strain>
        <strain evidence="4">VP383</strain>
        <strain evidence="5">VP410</strain>
        <strain evidence="7">VP417</strain>
        <strain evidence="11">VP418</strain>
        <strain evidence="15">VP420</strain>
        <strain evidence="19">VP422</strain>
        <strain evidence="18">VP423</strain>
        <strain evidence="9">VP424</strain>
        <strain evidence="16">VP430</strain>
        <strain evidence="14">VP431</strain>
        <strain evidence="13">VP432</strain>
        <strain evidence="8">VP435</strain>
        <strain evidence="6">VP437</strain>
        <strain evidence="12">VP438</strain>
    </source>
</reference>
<dbReference type="EMBL" id="MT898349">
    <property type="protein sequence ID" value="QOS27450.1"/>
    <property type="molecule type" value="Genomic_DNA"/>
</dbReference>
<dbReference type="EMBL" id="MT898017">
    <property type="protein sequence ID" value="QOS15182.1"/>
    <property type="molecule type" value="Genomic_DNA"/>
</dbReference>
<evidence type="ECO:0000313" key="17">
    <source>
        <dbReference type="EMBL" id="QOS27840.1"/>
    </source>
</evidence>
<dbReference type="EMBL" id="MT898055">
    <property type="protein sequence ID" value="QOS16564.1"/>
    <property type="molecule type" value="Genomic_DNA"/>
</dbReference>
<evidence type="ECO:0000313" key="7">
    <source>
        <dbReference type="EMBL" id="QOS18452.1"/>
    </source>
</evidence>
<dbReference type="Gene3D" id="3.90.550.10">
    <property type="entry name" value="Spore Coat Polysaccharide Biosynthesis Protein SpsA, Chain A"/>
    <property type="match status" value="1"/>
</dbReference>
<feature type="domain" description="Nucleotidyl transferase" evidence="3">
    <location>
        <begin position="3"/>
        <end position="118"/>
    </location>
</feature>
<evidence type="ECO:0000256" key="1">
    <source>
        <dbReference type="ARBA" id="ARBA00022679"/>
    </source>
</evidence>
<evidence type="ECO:0000313" key="15">
    <source>
        <dbReference type="EMBL" id="QOS26918.1"/>
    </source>
</evidence>
<evidence type="ECO:0000259" key="3">
    <source>
        <dbReference type="Pfam" id="PF00483"/>
    </source>
</evidence>
<dbReference type="EMBL" id="MT898359">
    <property type="protein sequence ID" value="QOS27840.1"/>
    <property type="molecule type" value="Genomic_DNA"/>
</dbReference>
<dbReference type="EMBL" id="MT898159">
    <property type="protein sequence ID" value="QOS20399.1"/>
    <property type="molecule type" value="Genomic_DNA"/>
</dbReference>
<evidence type="ECO:0000313" key="16">
    <source>
        <dbReference type="EMBL" id="QOS27450.1"/>
    </source>
</evidence>
<dbReference type="EMBL" id="MT898416">
    <property type="protein sequence ID" value="QOS29995.1"/>
    <property type="molecule type" value="Genomic_DNA"/>
</dbReference>
<protein>
    <submittedName>
        <fullName evidence="5">Bifunctional IPC transferase and DIPP synthase</fullName>
    </submittedName>
</protein>
<gene>
    <name evidence="10" type="ORF">VP344_00012</name>
    <name evidence="17" type="ORF">VP379_00012</name>
    <name evidence="4" type="ORF">VP383_00012</name>
    <name evidence="5" type="ORF">VP410_00012</name>
    <name evidence="7" type="ORF">VP417_00012</name>
    <name evidence="11" type="ORF">VP418_00012</name>
    <name evidence="15" type="ORF">VP420_00012</name>
    <name evidence="19" type="ORF">VP422_00012</name>
    <name evidence="18" type="ORF">VP423_00012</name>
    <name evidence="9" type="ORF">VP424_00012</name>
    <name evidence="16" type="ORF">VP430_00012</name>
    <name evidence="14" type="ORF">VP431_00012</name>
    <name evidence="13" type="ORF">VP432_00012</name>
    <name evidence="8" type="ORF">VP435_00012</name>
    <name evidence="6" type="ORF">VP437_00012</name>
    <name evidence="12" type="ORF">VP438_00012</name>
</gene>
<evidence type="ECO:0000313" key="19">
    <source>
        <dbReference type="EMBL" id="QOS29995.1"/>
    </source>
</evidence>
<keyword evidence="2" id="KW-0548">Nucleotidyltransferase</keyword>